<comment type="caution">
    <text evidence="1">The sequence shown here is derived from an EMBL/GenBank/DDBJ whole genome shotgun (WGS) entry which is preliminary data.</text>
</comment>
<evidence type="ECO:0000313" key="2">
    <source>
        <dbReference type="Proteomes" id="UP000828251"/>
    </source>
</evidence>
<name>A0A9D3VZP4_9ROSI</name>
<accession>A0A9D3VZP4</accession>
<proteinExistence type="predicted"/>
<evidence type="ECO:0000313" key="1">
    <source>
        <dbReference type="EMBL" id="KAH1106239.1"/>
    </source>
</evidence>
<reference evidence="1 2" key="1">
    <citation type="journal article" date="2021" name="Plant Biotechnol. J.">
        <title>Multi-omics assisted identification of the key and species-specific regulatory components of drought-tolerant mechanisms in Gossypium stocksii.</title>
        <authorList>
            <person name="Yu D."/>
            <person name="Ke L."/>
            <person name="Zhang D."/>
            <person name="Wu Y."/>
            <person name="Sun Y."/>
            <person name="Mei J."/>
            <person name="Sun J."/>
            <person name="Sun Y."/>
        </authorList>
    </citation>
    <scope>NUCLEOTIDE SEQUENCE [LARGE SCALE GENOMIC DNA]</scope>
    <source>
        <strain evidence="2">cv. E1</strain>
        <tissue evidence="1">Leaf</tissue>
    </source>
</reference>
<protein>
    <submittedName>
        <fullName evidence="1">Uncharacterized protein</fullName>
    </submittedName>
</protein>
<organism evidence="1 2">
    <name type="scientific">Gossypium stocksii</name>
    <dbReference type="NCBI Taxonomy" id="47602"/>
    <lineage>
        <taxon>Eukaryota</taxon>
        <taxon>Viridiplantae</taxon>
        <taxon>Streptophyta</taxon>
        <taxon>Embryophyta</taxon>
        <taxon>Tracheophyta</taxon>
        <taxon>Spermatophyta</taxon>
        <taxon>Magnoliopsida</taxon>
        <taxon>eudicotyledons</taxon>
        <taxon>Gunneridae</taxon>
        <taxon>Pentapetalae</taxon>
        <taxon>rosids</taxon>
        <taxon>malvids</taxon>
        <taxon>Malvales</taxon>
        <taxon>Malvaceae</taxon>
        <taxon>Malvoideae</taxon>
        <taxon>Gossypium</taxon>
    </lineage>
</organism>
<keyword evidence="2" id="KW-1185">Reference proteome</keyword>
<dbReference type="OrthoDB" id="10431344at2759"/>
<dbReference type="Proteomes" id="UP000828251">
    <property type="component" value="Unassembled WGS sequence"/>
</dbReference>
<sequence>MRSALDEVCLKFCFVSNVVIWSNHQFTRLHIAFLHKQCGNQLFHVGVGANSFTCQKINGLGGISRMKKHRNVFILSGASGSSSELISSALAWTKSVGVREVVNQCAYLYWCSQNCDVKFRHIYRNADKVVDCMAKADGSIIEQLVILEDPPHYVRCWLEEGIKQSLMTDDNFH</sequence>
<gene>
    <name evidence="1" type="ORF">J1N35_010007</name>
</gene>
<dbReference type="AlphaFoldDB" id="A0A9D3VZP4"/>
<dbReference type="EMBL" id="JAIQCV010000004">
    <property type="protein sequence ID" value="KAH1106239.1"/>
    <property type="molecule type" value="Genomic_DNA"/>
</dbReference>